<evidence type="ECO:0000313" key="3">
    <source>
        <dbReference type="EMBL" id="KAL0570391.1"/>
    </source>
</evidence>
<keyword evidence="2" id="KW-1133">Transmembrane helix</keyword>
<evidence type="ECO:0000256" key="2">
    <source>
        <dbReference type="SAM" id="Phobius"/>
    </source>
</evidence>
<keyword evidence="2" id="KW-0812">Transmembrane</keyword>
<accession>A0ABR3F5K9</accession>
<keyword evidence="2" id="KW-0472">Membrane</keyword>
<keyword evidence="4" id="KW-1185">Reference proteome</keyword>
<feature type="region of interest" description="Disordered" evidence="1">
    <location>
        <begin position="318"/>
        <end position="339"/>
    </location>
</feature>
<comment type="caution">
    <text evidence="3">The sequence shown here is derived from an EMBL/GenBank/DDBJ whole genome shotgun (WGS) entry which is preliminary data.</text>
</comment>
<organism evidence="3 4">
    <name type="scientific">Marasmius crinis-equi</name>
    <dbReference type="NCBI Taxonomy" id="585013"/>
    <lineage>
        <taxon>Eukaryota</taxon>
        <taxon>Fungi</taxon>
        <taxon>Dikarya</taxon>
        <taxon>Basidiomycota</taxon>
        <taxon>Agaricomycotina</taxon>
        <taxon>Agaricomycetes</taxon>
        <taxon>Agaricomycetidae</taxon>
        <taxon>Agaricales</taxon>
        <taxon>Marasmiineae</taxon>
        <taxon>Marasmiaceae</taxon>
        <taxon>Marasmius</taxon>
    </lineage>
</organism>
<dbReference type="EMBL" id="JBAHYK010000943">
    <property type="protein sequence ID" value="KAL0570391.1"/>
    <property type="molecule type" value="Genomic_DNA"/>
</dbReference>
<dbReference type="Proteomes" id="UP001465976">
    <property type="component" value="Unassembled WGS sequence"/>
</dbReference>
<feature type="compositionally biased region" description="Low complexity" evidence="1">
    <location>
        <begin position="168"/>
        <end position="188"/>
    </location>
</feature>
<feature type="region of interest" description="Disordered" evidence="1">
    <location>
        <begin position="166"/>
        <end position="188"/>
    </location>
</feature>
<name>A0ABR3F5K9_9AGAR</name>
<gene>
    <name evidence="3" type="ORF">V5O48_011567</name>
</gene>
<reference evidence="3 4" key="1">
    <citation type="submission" date="2024-02" db="EMBL/GenBank/DDBJ databases">
        <title>A draft genome for the cacao thread blight pathogen Marasmius crinis-equi.</title>
        <authorList>
            <person name="Cohen S.P."/>
            <person name="Baruah I.K."/>
            <person name="Amoako-Attah I."/>
            <person name="Bukari Y."/>
            <person name="Meinhardt L.W."/>
            <person name="Bailey B.A."/>
        </authorList>
    </citation>
    <scope>NUCLEOTIDE SEQUENCE [LARGE SCALE GENOMIC DNA]</scope>
    <source>
        <strain evidence="3 4">GH-76</strain>
    </source>
</reference>
<feature type="transmembrane region" description="Helical" evidence="2">
    <location>
        <begin position="189"/>
        <end position="212"/>
    </location>
</feature>
<evidence type="ECO:0000313" key="4">
    <source>
        <dbReference type="Proteomes" id="UP001465976"/>
    </source>
</evidence>
<protein>
    <submittedName>
        <fullName evidence="3">Uncharacterized protein</fullName>
    </submittedName>
</protein>
<sequence>MIPQEAIYLNASDPDACITDPPHSSYNSGIWIDALAAFSTVADESSRPDNQLISKSYVAAMTASNWHSADGILRMLDEDGKTYHADANMPRGLSMLYQRTDNAQFKSDIEKYLAVQYNAILELGTTNGSDIYSFDWIGPAPSTFTSDGQVTALGVLVPVIALPDIHSPSDSNSTPNPTPSSPSSNKTPVGGIVGGVVGGILVLAALTGLCLVRRHRKKTSYSSTQEFDDPGHTHNFHVEPFMESPNLVAERSRSPWGQGGSPKGGAARRSILDNGEMLQRPPALSTPVLQPGQEDDRQLLRQMGATLNILNQRLARAERTSTMGGGTDAPPEYPGSIQH</sequence>
<proteinExistence type="predicted"/>
<dbReference type="Gene3D" id="1.50.10.20">
    <property type="match status" value="1"/>
</dbReference>
<evidence type="ECO:0000256" key="1">
    <source>
        <dbReference type="SAM" id="MobiDB-lite"/>
    </source>
</evidence>